<dbReference type="Pfam" id="PF01934">
    <property type="entry name" value="HepT-like"/>
    <property type="match status" value="1"/>
</dbReference>
<sequence length="113" mass="13147">MDEKIKKFLYDINECIENITAFTKGYDLDSFAVDTRTKQAVERNFEIIGEAINNIRKYDPSISDQIRESNKIVGFRNQLIHGYDMISDPITWDIIKNKLPLLAEDISKFDIDV</sequence>
<dbReference type="InterPro" id="IPR051813">
    <property type="entry name" value="HepT_RNase_toxin"/>
</dbReference>
<evidence type="ECO:0000313" key="8">
    <source>
        <dbReference type="Proteomes" id="UP000095185"/>
    </source>
</evidence>
<dbReference type="Gene3D" id="1.20.120.580">
    <property type="entry name" value="bsu32300-like"/>
    <property type="match status" value="1"/>
</dbReference>
<evidence type="ECO:0000256" key="3">
    <source>
        <dbReference type="ARBA" id="ARBA00022722"/>
    </source>
</evidence>
<organism evidence="7 8">
    <name type="scientific">Chlorobaculum limnaeum</name>
    <dbReference type="NCBI Taxonomy" id="274537"/>
    <lineage>
        <taxon>Bacteria</taxon>
        <taxon>Pseudomonadati</taxon>
        <taxon>Chlorobiota</taxon>
        <taxon>Chlorobiia</taxon>
        <taxon>Chlorobiales</taxon>
        <taxon>Chlorobiaceae</taxon>
        <taxon>Chlorobaculum</taxon>
    </lineage>
</organism>
<evidence type="ECO:0000256" key="4">
    <source>
        <dbReference type="ARBA" id="ARBA00022741"/>
    </source>
</evidence>
<dbReference type="STRING" id="274537.BIU88_08795"/>
<keyword evidence="4" id="KW-0547">Nucleotide-binding</keyword>
<dbReference type="RefSeq" id="WP_069810412.1">
    <property type="nucleotide sequence ID" value="NZ_CP017305.1"/>
</dbReference>
<evidence type="ECO:0000256" key="1">
    <source>
        <dbReference type="ARBA" id="ARBA00022553"/>
    </source>
</evidence>
<dbReference type="InterPro" id="IPR037038">
    <property type="entry name" value="HepT-like_sf"/>
</dbReference>
<reference evidence="7" key="1">
    <citation type="submission" date="2016-09" db="EMBL/GenBank/DDBJ databases">
        <title>Genome sequence of Chlorobaculum limnaeum.</title>
        <authorList>
            <person name="Liu Z."/>
            <person name="Tank M."/>
            <person name="Bryant D.A."/>
        </authorList>
    </citation>
    <scope>NUCLEOTIDE SEQUENCE [LARGE SCALE GENOMIC DNA]</scope>
    <source>
        <strain evidence="7">DSM 1677</strain>
    </source>
</reference>
<evidence type="ECO:0000256" key="5">
    <source>
        <dbReference type="ARBA" id="ARBA00022801"/>
    </source>
</evidence>
<keyword evidence="3" id="KW-0540">Nuclease</keyword>
<accession>A0A1D8D8Z6</accession>
<dbReference type="PANTHER" id="PTHR34139">
    <property type="entry name" value="UPF0331 PROTEIN MJ0127"/>
    <property type="match status" value="1"/>
</dbReference>
<keyword evidence="5" id="KW-0378">Hydrolase</keyword>
<dbReference type="OrthoDB" id="955324at2"/>
<dbReference type="GO" id="GO:0000166">
    <property type="term" value="F:nucleotide binding"/>
    <property type="evidence" value="ECO:0007669"/>
    <property type="project" value="UniProtKB-KW"/>
</dbReference>
<evidence type="ECO:0000256" key="6">
    <source>
        <dbReference type="ARBA" id="ARBA00024207"/>
    </source>
</evidence>
<evidence type="ECO:0008006" key="9">
    <source>
        <dbReference type="Google" id="ProtNLM"/>
    </source>
</evidence>
<name>A0A1D8D8Z6_CHLLM</name>
<dbReference type="PANTHER" id="PTHR34139:SF1">
    <property type="entry name" value="RNASE MJ1380-RELATED"/>
    <property type="match status" value="1"/>
</dbReference>
<dbReference type="EMBL" id="CP017305">
    <property type="protein sequence ID" value="AOS84219.1"/>
    <property type="molecule type" value="Genomic_DNA"/>
</dbReference>
<keyword evidence="8" id="KW-1185">Reference proteome</keyword>
<protein>
    <recommendedName>
        <fullName evidence="9">Antitoxin</fullName>
    </recommendedName>
</protein>
<dbReference type="KEGG" id="clz:BIU88_08795"/>
<dbReference type="GO" id="GO:0110001">
    <property type="term" value="C:toxin-antitoxin complex"/>
    <property type="evidence" value="ECO:0007669"/>
    <property type="project" value="InterPro"/>
</dbReference>
<dbReference type="GO" id="GO:0004540">
    <property type="term" value="F:RNA nuclease activity"/>
    <property type="evidence" value="ECO:0007669"/>
    <property type="project" value="InterPro"/>
</dbReference>
<dbReference type="InterPro" id="IPR008201">
    <property type="entry name" value="HepT-like"/>
</dbReference>
<dbReference type="Proteomes" id="UP000095185">
    <property type="component" value="Chromosome"/>
</dbReference>
<proteinExistence type="inferred from homology"/>
<keyword evidence="1" id="KW-0597">Phosphoprotein</keyword>
<dbReference type="AlphaFoldDB" id="A0A1D8D8Z6"/>
<evidence type="ECO:0000313" key="7">
    <source>
        <dbReference type="EMBL" id="AOS84219.1"/>
    </source>
</evidence>
<keyword evidence="2" id="KW-1277">Toxin-antitoxin system</keyword>
<dbReference type="GO" id="GO:0016787">
    <property type="term" value="F:hydrolase activity"/>
    <property type="evidence" value="ECO:0007669"/>
    <property type="project" value="UniProtKB-KW"/>
</dbReference>
<evidence type="ECO:0000256" key="2">
    <source>
        <dbReference type="ARBA" id="ARBA00022649"/>
    </source>
</evidence>
<comment type="similarity">
    <text evidence="6">Belongs to the HepT RNase toxin family.</text>
</comment>
<gene>
    <name evidence="7" type="ORF">BIU88_08795</name>
</gene>